<dbReference type="KEGG" id="afi:Acife_1167"/>
<name>G0JP95_9PROT</name>
<gene>
    <name evidence="2" type="ORF">Acife_1167</name>
</gene>
<reference evidence="2 3" key="1">
    <citation type="journal article" date="2011" name="J. Bacteriol.">
        <title>Draft genome of the psychrotolerant acidophile Acidithiobacillus ferrivorans SS3.</title>
        <authorList>
            <person name="Liljeqvist M."/>
            <person name="Valdes J."/>
            <person name="Holmes D.S."/>
            <person name="Dopson M."/>
        </authorList>
    </citation>
    <scope>NUCLEOTIDE SEQUENCE [LARGE SCALE GENOMIC DNA]</scope>
    <source>
        <strain evidence="2 3">SS3</strain>
    </source>
</reference>
<evidence type="ECO:0000313" key="2">
    <source>
        <dbReference type="EMBL" id="AEM47326.1"/>
    </source>
</evidence>
<organism evidence="2 3">
    <name type="scientific">Acidithiobacillus ferrivorans SS3</name>
    <dbReference type="NCBI Taxonomy" id="743299"/>
    <lineage>
        <taxon>Bacteria</taxon>
        <taxon>Pseudomonadati</taxon>
        <taxon>Pseudomonadota</taxon>
        <taxon>Acidithiobacillia</taxon>
        <taxon>Acidithiobacillales</taxon>
        <taxon>Acidithiobacillaceae</taxon>
        <taxon>Acidithiobacillus</taxon>
    </lineage>
</organism>
<accession>G0JP95</accession>
<dbReference type="eggNOG" id="COG1216">
    <property type="taxonomic scope" value="Bacteria"/>
</dbReference>
<dbReference type="EMBL" id="CP002985">
    <property type="protein sequence ID" value="AEM47326.1"/>
    <property type="molecule type" value="Genomic_DNA"/>
</dbReference>
<dbReference type="GO" id="GO:0044010">
    <property type="term" value="P:single-species biofilm formation"/>
    <property type="evidence" value="ECO:0007669"/>
    <property type="project" value="TreeGrafter"/>
</dbReference>
<evidence type="ECO:0000313" key="3">
    <source>
        <dbReference type="Proteomes" id="UP000009220"/>
    </source>
</evidence>
<dbReference type="InterPro" id="IPR029044">
    <property type="entry name" value="Nucleotide-diphossugar_trans"/>
</dbReference>
<dbReference type="STRING" id="743299.Acife_1167"/>
<dbReference type="PANTHER" id="PTHR43685:SF13">
    <property type="entry name" value="O ANTIGEN BIOSYNTHESIS RHAMNOSYLTRANSFERASE RFBN"/>
    <property type="match status" value="1"/>
</dbReference>
<dbReference type="InterPro" id="IPR001173">
    <property type="entry name" value="Glyco_trans_2-like"/>
</dbReference>
<proteinExistence type="predicted"/>
<dbReference type="HOGENOM" id="CLU_061778_1_0_6"/>
<evidence type="ECO:0000259" key="1">
    <source>
        <dbReference type="Pfam" id="PF00535"/>
    </source>
</evidence>
<protein>
    <submittedName>
        <fullName evidence="2">Glycosyl transferase family 2</fullName>
    </submittedName>
</protein>
<dbReference type="GO" id="GO:0016740">
    <property type="term" value="F:transferase activity"/>
    <property type="evidence" value="ECO:0007669"/>
    <property type="project" value="UniProtKB-KW"/>
</dbReference>
<dbReference type="PANTHER" id="PTHR43685">
    <property type="entry name" value="GLYCOSYLTRANSFERASE"/>
    <property type="match status" value="1"/>
</dbReference>
<dbReference type="Pfam" id="PF00535">
    <property type="entry name" value="Glycos_transf_2"/>
    <property type="match status" value="1"/>
</dbReference>
<dbReference type="SUPFAM" id="SSF53448">
    <property type="entry name" value="Nucleotide-diphospho-sugar transferases"/>
    <property type="match status" value="1"/>
</dbReference>
<sequence>MNMSAQKYAVIIPILNGGKVWVECVKALQQQMPQPDQVLVIDSGSEDGSDDAAVNAGFTLIRISKETFDHGGTRQMAFGILQDYELLVFLTQDAVLAAPDSLAHLLLPFADPMMGATTGRQLPRLIAGPIEAHARIFGYPTQSNTRTIADRGRLGIKAASISNSFAAYRRSALFEVGGFPQKLILGEDMIVAARLLQAGYTLAYVGDAKVYHSHNYTIWQEFKRYFDTGVMHDDQPWLIKDFGKPEGEGLRFIKSEGRYLLKNAPWLLPSTMLRTLAKYGGYKLGLKAKKMPLFLRIKFSMFRHYWDE</sequence>
<dbReference type="InterPro" id="IPR050834">
    <property type="entry name" value="Glycosyltransf_2"/>
</dbReference>
<feature type="domain" description="Glycosyltransferase 2-like" evidence="1">
    <location>
        <begin position="10"/>
        <end position="173"/>
    </location>
</feature>
<dbReference type="Gene3D" id="3.90.550.10">
    <property type="entry name" value="Spore Coat Polysaccharide Biosynthesis Protein SpsA, Chain A"/>
    <property type="match status" value="1"/>
</dbReference>
<keyword evidence="2" id="KW-0808">Transferase</keyword>
<dbReference type="Proteomes" id="UP000009220">
    <property type="component" value="Chromosome"/>
</dbReference>
<dbReference type="AlphaFoldDB" id="G0JP95"/>